<name>A0A398C4T1_9BURK</name>
<dbReference type="InterPro" id="IPR050297">
    <property type="entry name" value="LipidA_mod_glycosyltrf_83"/>
</dbReference>
<feature type="transmembrane region" description="Helical" evidence="8">
    <location>
        <begin position="86"/>
        <end position="107"/>
    </location>
</feature>
<dbReference type="PANTHER" id="PTHR33908">
    <property type="entry name" value="MANNOSYLTRANSFERASE YKCB-RELATED"/>
    <property type="match status" value="1"/>
</dbReference>
<feature type="transmembrane region" description="Helical" evidence="8">
    <location>
        <begin position="263"/>
        <end position="285"/>
    </location>
</feature>
<evidence type="ECO:0000256" key="3">
    <source>
        <dbReference type="ARBA" id="ARBA00022676"/>
    </source>
</evidence>
<evidence type="ECO:0000256" key="7">
    <source>
        <dbReference type="ARBA" id="ARBA00023136"/>
    </source>
</evidence>
<feature type="transmembrane region" description="Helical" evidence="8">
    <location>
        <begin position="352"/>
        <end position="373"/>
    </location>
</feature>
<feature type="transmembrane region" description="Helical" evidence="8">
    <location>
        <begin position="128"/>
        <end position="154"/>
    </location>
</feature>
<dbReference type="AlphaFoldDB" id="A0A398C4T1"/>
<dbReference type="Pfam" id="PF13231">
    <property type="entry name" value="PMT_2"/>
    <property type="match status" value="1"/>
</dbReference>
<dbReference type="RefSeq" id="WP_119108683.1">
    <property type="nucleotide sequence ID" value="NZ_QXJC01000003.1"/>
</dbReference>
<dbReference type="PANTHER" id="PTHR33908:SF3">
    <property type="entry name" value="UNDECAPRENYL PHOSPHATE-ALPHA-4-AMINO-4-DEOXY-L-ARABINOSE ARABINOSYL TRANSFERASE"/>
    <property type="match status" value="1"/>
</dbReference>
<sequence>MQALTTKRTPTTTAVTLLVLAWLTWTAWARPLMLPDEGRYVGVAWEMLRSGDWLTPTLNGLPYFHKPPLFYWITAASLWLFGHHEWAARVASLLGAALGTTAAYAFIRRWSGEREARTGLVVLLAQPLWLVAAQFANLDMLVAGCISATIVLLAHATLLAEHGKPWRAVLTGAWAMAALGVLAKGLIGFVLPAGVIFVWLVLQKRWRSLFALLWWPGILVFLALTAPWFVAMQDRFPDFLNYFFVVQHFKRFTESGFNNVMPFWFYPAVLCVCFLPWLPWMARSIKPKVGLSAPQQAVRLLMLVWPAMIVLFFSLPKSKLLGYVLPAVPPLAFLAADGFLSQAFLSRASIRLWRIGAGIGCMLTLGILTWIAVHPEKSTRAFAQVLRENRQISEPVVMLDQYYFDLPFYARLNAPVAVVSNWDDPELHRRDNERKEIADAGQFDKAAADKRLVLPAALPALLCHSATTWVLGPSSALTRYPFLGVATDIHHESGTTLWRIDTKNPAMLSALACG</sequence>
<evidence type="ECO:0000313" key="11">
    <source>
        <dbReference type="Proteomes" id="UP000266302"/>
    </source>
</evidence>
<feature type="transmembrane region" description="Helical" evidence="8">
    <location>
        <begin position="321"/>
        <end position="340"/>
    </location>
</feature>
<reference evidence="10 11" key="1">
    <citation type="submission" date="2018-09" db="EMBL/GenBank/DDBJ databases">
        <title>Draft genome of Simplicispira sp. NY-02.</title>
        <authorList>
            <person name="Im W.T."/>
        </authorList>
    </citation>
    <scope>NUCLEOTIDE SEQUENCE [LARGE SCALE GENOMIC DNA]</scope>
    <source>
        <strain evidence="10 11">NY-02</strain>
    </source>
</reference>
<proteinExistence type="predicted"/>
<keyword evidence="4 10" id="KW-0808">Transferase</keyword>
<feature type="transmembrane region" description="Helical" evidence="8">
    <location>
        <begin position="297"/>
        <end position="315"/>
    </location>
</feature>
<feature type="transmembrane region" description="Helical" evidence="8">
    <location>
        <begin position="209"/>
        <end position="230"/>
    </location>
</feature>
<dbReference type="Proteomes" id="UP000266302">
    <property type="component" value="Unassembled WGS sequence"/>
</dbReference>
<comment type="caution">
    <text evidence="10">The sequence shown here is derived from an EMBL/GenBank/DDBJ whole genome shotgun (WGS) entry which is preliminary data.</text>
</comment>
<protein>
    <submittedName>
        <fullName evidence="10">Glycosyltransferase family 39 protein</fullName>
    </submittedName>
</protein>
<dbReference type="InterPro" id="IPR038731">
    <property type="entry name" value="RgtA/B/C-like"/>
</dbReference>
<keyword evidence="11" id="KW-1185">Reference proteome</keyword>
<evidence type="ECO:0000256" key="6">
    <source>
        <dbReference type="ARBA" id="ARBA00022989"/>
    </source>
</evidence>
<keyword evidence="7 8" id="KW-0472">Membrane</keyword>
<evidence type="ECO:0000259" key="9">
    <source>
        <dbReference type="Pfam" id="PF13231"/>
    </source>
</evidence>
<accession>A0A398C4T1</accession>
<keyword evidence="5 8" id="KW-0812">Transmembrane</keyword>
<dbReference type="GO" id="GO:0005886">
    <property type="term" value="C:plasma membrane"/>
    <property type="evidence" value="ECO:0007669"/>
    <property type="project" value="UniProtKB-SubCell"/>
</dbReference>
<dbReference type="EMBL" id="QXJC01000003">
    <property type="protein sequence ID" value="RID98019.1"/>
    <property type="molecule type" value="Genomic_DNA"/>
</dbReference>
<keyword evidence="6 8" id="KW-1133">Transmembrane helix</keyword>
<evidence type="ECO:0000256" key="1">
    <source>
        <dbReference type="ARBA" id="ARBA00004651"/>
    </source>
</evidence>
<gene>
    <name evidence="10" type="ORF">D3F03_06955</name>
</gene>
<dbReference type="GO" id="GO:0010041">
    <property type="term" value="P:response to iron(III) ion"/>
    <property type="evidence" value="ECO:0007669"/>
    <property type="project" value="TreeGrafter"/>
</dbReference>
<dbReference type="GO" id="GO:0016763">
    <property type="term" value="F:pentosyltransferase activity"/>
    <property type="evidence" value="ECO:0007669"/>
    <property type="project" value="TreeGrafter"/>
</dbReference>
<keyword evidence="3" id="KW-0328">Glycosyltransferase</keyword>
<feature type="transmembrane region" description="Helical" evidence="8">
    <location>
        <begin position="174"/>
        <end position="202"/>
    </location>
</feature>
<evidence type="ECO:0000256" key="8">
    <source>
        <dbReference type="SAM" id="Phobius"/>
    </source>
</evidence>
<dbReference type="OrthoDB" id="9775035at2"/>
<evidence type="ECO:0000256" key="5">
    <source>
        <dbReference type="ARBA" id="ARBA00022692"/>
    </source>
</evidence>
<comment type="subcellular location">
    <subcellularLocation>
        <location evidence="1">Cell membrane</location>
        <topology evidence="1">Multi-pass membrane protein</topology>
    </subcellularLocation>
</comment>
<keyword evidence="2" id="KW-1003">Cell membrane</keyword>
<evidence type="ECO:0000256" key="4">
    <source>
        <dbReference type="ARBA" id="ARBA00022679"/>
    </source>
</evidence>
<organism evidence="10 11">
    <name type="scientific">Simplicispira hankyongi</name>
    <dbReference type="NCBI Taxonomy" id="2315688"/>
    <lineage>
        <taxon>Bacteria</taxon>
        <taxon>Pseudomonadati</taxon>
        <taxon>Pseudomonadota</taxon>
        <taxon>Betaproteobacteria</taxon>
        <taxon>Burkholderiales</taxon>
        <taxon>Comamonadaceae</taxon>
        <taxon>Simplicispira</taxon>
    </lineage>
</organism>
<dbReference type="GO" id="GO:0009103">
    <property type="term" value="P:lipopolysaccharide biosynthetic process"/>
    <property type="evidence" value="ECO:0007669"/>
    <property type="project" value="UniProtKB-ARBA"/>
</dbReference>
<evidence type="ECO:0000313" key="10">
    <source>
        <dbReference type="EMBL" id="RID98019.1"/>
    </source>
</evidence>
<evidence type="ECO:0000256" key="2">
    <source>
        <dbReference type="ARBA" id="ARBA00022475"/>
    </source>
</evidence>
<feature type="domain" description="Glycosyltransferase RgtA/B/C/D-like" evidence="9">
    <location>
        <begin position="65"/>
        <end position="229"/>
    </location>
</feature>